<dbReference type="CDD" id="cd18870">
    <property type="entry name" value="NUDIX_AcylCoAdiphos_Nudt19"/>
    <property type="match status" value="1"/>
</dbReference>
<dbReference type="InterPro" id="IPR039121">
    <property type="entry name" value="NUDT19"/>
</dbReference>
<dbReference type="PANTHER" id="PTHR12318">
    <property type="entry name" value="TESTOSTERONE-REGULATED PROTEIN RP2"/>
    <property type="match status" value="1"/>
</dbReference>
<evidence type="ECO:0000256" key="6">
    <source>
        <dbReference type="ARBA" id="ARBA00023211"/>
    </source>
</evidence>
<dbReference type="GO" id="GO:0016818">
    <property type="term" value="F:hydrolase activity, acting on acid anhydrides, in phosphorus-containing anhydrides"/>
    <property type="evidence" value="ECO:0007669"/>
    <property type="project" value="InterPro"/>
</dbReference>
<comment type="caution">
    <text evidence="8">The sequence shown here is derived from an EMBL/GenBank/DDBJ whole genome shotgun (WGS) entry which is preliminary data.</text>
</comment>
<dbReference type="EMBL" id="BMTL01000009">
    <property type="protein sequence ID" value="GGR85537.1"/>
    <property type="molecule type" value="Genomic_DNA"/>
</dbReference>
<keyword evidence="4" id="KW-0378">Hydrolase</keyword>
<dbReference type="Gene3D" id="3.90.79.10">
    <property type="entry name" value="Nucleoside Triphosphate Pyrophosphohydrolase"/>
    <property type="match status" value="1"/>
</dbReference>
<comment type="cofactor">
    <cofactor evidence="2">
        <name>Mg(2+)</name>
        <dbReference type="ChEBI" id="CHEBI:18420"/>
    </cofactor>
</comment>
<proteinExistence type="predicted"/>
<organism evidence="8 9">
    <name type="scientific">Streptomyces humidus</name>
    <dbReference type="NCBI Taxonomy" id="52259"/>
    <lineage>
        <taxon>Bacteria</taxon>
        <taxon>Bacillati</taxon>
        <taxon>Actinomycetota</taxon>
        <taxon>Actinomycetes</taxon>
        <taxon>Kitasatosporales</taxon>
        <taxon>Streptomycetaceae</taxon>
        <taxon>Streptomyces</taxon>
    </lineage>
</organism>
<keyword evidence="3" id="KW-0479">Metal-binding</keyword>
<keyword evidence="9" id="KW-1185">Reference proteome</keyword>
<name>A0A918FU72_9ACTN</name>
<dbReference type="GO" id="GO:0046872">
    <property type="term" value="F:metal ion binding"/>
    <property type="evidence" value="ECO:0007669"/>
    <property type="project" value="UniProtKB-KW"/>
</dbReference>
<dbReference type="AlphaFoldDB" id="A0A918FU72"/>
<evidence type="ECO:0000256" key="2">
    <source>
        <dbReference type="ARBA" id="ARBA00001946"/>
    </source>
</evidence>
<sequence length="292" mass="31816">MANGQWFPQDWPERIRALADGTLTPVTPKRAATVMLLKDTGSGPVVHMLRRRASMAFAAGAYAYPGGGVDPRDDDRHVRWAGPTRAWWAERLGVDETAAQAIVCAAVRETYEEAGVLLAGPTPNSVVSDITGADWEADRAAVAARDVSFAEFLDRRGLVLRSDLLGAWTRWITPEFESRRYDTWFFVAALPEGQRTRNASTEADRTVWIRPTDAAASYDRGELLMMPPTIATLRRLVPYATAAQALAAAPDRDLSPVLAQARLEDGVVVLSWPGHDEFTKHIPAAAPGGEPG</sequence>
<feature type="domain" description="Nudix hydrolase" evidence="7">
    <location>
        <begin position="28"/>
        <end position="231"/>
    </location>
</feature>
<evidence type="ECO:0000256" key="3">
    <source>
        <dbReference type="ARBA" id="ARBA00022723"/>
    </source>
</evidence>
<evidence type="ECO:0000313" key="8">
    <source>
        <dbReference type="EMBL" id="GGR85537.1"/>
    </source>
</evidence>
<dbReference type="PROSITE" id="PS51462">
    <property type="entry name" value="NUDIX"/>
    <property type="match status" value="1"/>
</dbReference>
<evidence type="ECO:0000256" key="4">
    <source>
        <dbReference type="ARBA" id="ARBA00022801"/>
    </source>
</evidence>
<evidence type="ECO:0000256" key="1">
    <source>
        <dbReference type="ARBA" id="ARBA00001936"/>
    </source>
</evidence>
<gene>
    <name evidence="8" type="ORF">GCM10010269_25820</name>
</gene>
<dbReference type="InterPro" id="IPR015797">
    <property type="entry name" value="NUDIX_hydrolase-like_dom_sf"/>
</dbReference>
<dbReference type="SUPFAM" id="SSF55811">
    <property type="entry name" value="Nudix"/>
    <property type="match status" value="1"/>
</dbReference>
<protein>
    <recommendedName>
        <fullName evidence="7">Nudix hydrolase domain-containing protein</fullName>
    </recommendedName>
</protein>
<accession>A0A918FU72</accession>
<dbReference type="Proteomes" id="UP000606194">
    <property type="component" value="Unassembled WGS sequence"/>
</dbReference>
<dbReference type="RefSeq" id="WP_190149362.1">
    <property type="nucleotide sequence ID" value="NZ_BMTL01000009.1"/>
</dbReference>
<comment type="cofactor">
    <cofactor evidence="1">
        <name>Mn(2+)</name>
        <dbReference type="ChEBI" id="CHEBI:29035"/>
    </cofactor>
</comment>
<dbReference type="InterPro" id="IPR000086">
    <property type="entry name" value="NUDIX_hydrolase_dom"/>
</dbReference>
<keyword evidence="6" id="KW-0464">Manganese</keyword>
<reference evidence="8" key="1">
    <citation type="journal article" date="2014" name="Int. J. Syst. Evol. Microbiol.">
        <title>Complete genome sequence of Corynebacterium casei LMG S-19264T (=DSM 44701T), isolated from a smear-ripened cheese.</title>
        <authorList>
            <consortium name="US DOE Joint Genome Institute (JGI-PGF)"/>
            <person name="Walter F."/>
            <person name="Albersmeier A."/>
            <person name="Kalinowski J."/>
            <person name="Ruckert C."/>
        </authorList>
    </citation>
    <scope>NUCLEOTIDE SEQUENCE</scope>
    <source>
        <strain evidence="8">JCM 4386</strain>
    </source>
</reference>
<dbReference type="PANTHER" id="PTHR12318:SF0">
    <property type="entry name" value="ACYL-COENZYME A DIPHOSPHATASE NUDT19"/>
    <property type="match status" value="1"/>
</dbReference>
<reference evidence="8" key="2">
    <citation type="submission" date="2020-09" db="EMBL/GenBank/DDBJ databases">
        <authorList>
            <person name="Sun Q."/>
            <person name="Ohkuma M."/>
        </authorList>
    </citation>
    <scope>NUCLEOTIDE SEQUENCE</scope>
    <source>
        <strain evidence="8">JCM 4386</strain>
    </source>
</reference>
<evidence type="ECO:0000313" key="9">
    <source>
        <dbReference type="Proteomes" id="UP000606194"/>
    </source>
</evidence>
<evidence type="ECO:0000256" key="5">
    <source>
        <dbReference type="ARBA" id="ARBA00022842"/>
    </source>
</evidence>
<keyword evidence="5" id="KW-0460">Magnesium</keyword>
<evidence type="ECO:0000259" key="7">
    <source>
        <dbReference type="PROSITE" id="PS51462"/>
    </source>
</evidence>